<dbReference type="EMBL" id="BTSY01000006">
    <property type="protein sequence ID" value="GMT33224.1"/>
    <property type="molecule type" value="Genomic_DNA"/>
</dbReference>
<keyword evidence="2" id="KW-0472">Membrane</keyword>
<feature type="transmembrane region" description="Helical" evidence="2">
    <location>
        <begin position="77"/>
        <end position="95"/>
    </location>
</feature>
<comment type="caution">
    <text evidence="3">The sequence shown here is derived from an EMBL/GenBank/DDBJ whole genome shotgun (WGS) entry which is preliminary data.</text>
</comment>
<feature type="transmembrane region" description="Helical" evidence="2">
    <location>
        <begin position="102"/>
        <end position="129"/>
    </location>
</feature>
<sequence length="344" mass="37685">QVMVRGGGNVSPVYRNALPTQCVTTPALISVRSIRRVAHTHKCLSIEIGDILVIVSILGVFGNAAHLGASESMNAPLVWGLLNAACAGFAVVGGLRRNPVMLIPYMVTLIIDIVTASACIVLGLFTLLSPKEESVDEEQFQVSSSPPQLGWWNVGRLSAVVVINTIFFYICKAARGVFRAEQCRKECCVLPLPYRSPPTSHRSHSSRSNSSDSAYETIGSVSMQVPIKFRMDQPPPYRSRQGSGNSDKITEKRKSSLTVVPMSQKRLLPSLRLTSLTESHNELYQNTWHGATVPAGRSPSGYSMDSIFNEQTPRHSYPIARQGYRHVSITESNNELYANSSPLL</sequence>
<evidence type="ECO:0000313" key="5">
    <source>
        <dbReference type="Proteomes" id="UP001432322"/>
    </source>
</evidence>
<evidence type="ECO:0000313" key="4">
    <source>
        <dbReference type="EMBL" id="GMT33227.1"/>
    </source>
</evidence>
<feature type="region of interest" description="Disordered" evidence="1">
    <location>
        <begin position="196"/>
        <end position="215"/>
    </location>
</feature>
<gene>
    <name evidence="3" type="ORF">PFISCL1PPCAC_24521</name>
    <name evidence="4" type="ORF">PFISCL1PPCAC_24524</name>
</gene>
<evidence type="ECO:0000256" key="2">
    <source>
        <dbReference type="SAM" id="Phobius"/>
    </source>
</evidence>
<protein>
    <submittedName>
        <fullName evidence="3">Uncharacterized protein</fullName>
    </submittedName>
</protein>
<dbReference type="Proteomes" id="UP001432322">
    <property type="component" value="Unassembled WGS sequence"/>
</dbReference>
<feature type="region of interest" description="Disordered" evidence="1">
    <location>
        <begin position="230"/>
        <end position="256"/>
    </location>
</feature>
<evidence type="ECO:0000256" key="1">
    <source>
        <dbReference type="SAM" id="MobiDB-lite"/>
    </source>
</evidence>
<dbReference type="AlphaFoldDB" id="A0AAV5WR96"/>
<accession>A0AAV5WR96</accession>
<feature type="non-terminal residue" evidence="3">
    <location>
        <position position="1"/>
    </location>
</feature>
<feature type="transmembrane region" description="Helical" evidence="2">
    <location>
        <begin position="149"/>
        <end position="170"/>
    </location>
</feature>
<organism evidence="3 5">
    <name type="scientific">Pristionchus fissidentatus</name>
    <dbReference type="NCBI Taxonomy" id="1538716"/>
    <lineage>
        <taxon>Eukaryota</taxon>
        <taxon>Metazoa</taxon>
        <taxon>Ecdysozoa</taxon>
        <taxon>Nematoda</taxon>
        <taxon>Chromadorea</taxon>
        <taxon>Rhabditida</taxon>
        <taxon>Rhabditina</taxon>
        <taxon>Diplogasteromorpha</taxon>
        <taxon>Diplogasteroidea</taxon>
        <taxon>Neodiplogasteridae</taxon>
        <taxon>Pristionchus</taxon>
    </lineage>
</organism>
<proteinExistence type="predicted"/>
<evidence type="ECO:0000313" key="3">
    <source>
        <dbReference type="EMBL" id="GMT33224.1"/>
    </source>
</evidence>
<keyword evidence="2" id="KW-0812">Transmembrane</keyword>
<keyword evidence="5" id="KW-1185">Reference proteome</keyword>
<keyword evidence="2" id="KW-1133">Transmembrane helix</keyword>
<feature type="transmembrane region" description="Helical" evidence="2">
    <location>
        <begin position="44"/>
        <end position="65"/>
    </location>
</feature>
<reference evidence="3" key="1">
    <citation type="submission" date="2023-10" db="EMBL/GenBank/DDBJ databases">
        <title>Genome assembly of Pristionchus species.</title>
        <authorList>
            <person name="Yoshida K."/>
            <person name="Sommer R.J."/>
        </authorList>
    </citation>
    <scope>NUCLEOTIDE SEQUENCE</scope>
    <source>
        <strain evidence="3">RS5133</strain>
    </source>
</reference>
<name>A0AAV5WR96_9BILA</name>
<dbReference type="EMBL" id="BTSY01000006">
    <property type="protein sequence ID" value="GMT33227.1"/>
    <property type="molecule type" value="Genomic_DNA"/>
</dbReference>